<dbReference type="InterPro" id="IPR036914">
    <property type="entry name" value="MGS-like_dom_sf"/>
</dbReference>
<dbReference type="EC" id="2.1.2.3" evidence="8"/>
<dbReference type="InterPro" id="IPR016193">
    <property type="entry name" value="Cytidine_deaminase-like"/>
</dbReference>
<evidence type="ECO:0000256" key="3">
    <source>
        <dbReference type="ARBA" id="ARBA00007667"/>
    </source>
</evidence>
<evidence type="ECO:0000256" key="6">
    <source>
        <dbReference type="ARBA" id="ARBA00022801"/>
    </source>
</evidence>
<comment type="pathway">
    <text evidence="1 8">Purine metabolism; IMP biosynthesis via de novo pathway; IMP from 5-formamido-1-(5-phospho-D-ribosyl)imidazole-4-carboxamide: step 1/1.</text>
</comment>
<keyword evidence="5 8" id="KW-0658">Purine biosynthesis</keyword>
<dbReference type="PANTHER" id="PTHR11692">
    <property type="entry name" value="BIFUNCTIONAL PURINE BIOSYNTHESIS PROTEIN PURH"/>
    <property type="match status" value="1"/>
</dbReference>
<organism evidence="10 11">
    <name type="scientific">Pricia mediterranea</name>
    <dbReference type="NCBI Taxonomy" id="3076079"/>
    <lineage>
        <taxon>Bacteria</taxon>
        <taxon>Pseudomonadati</taxon>
        <taxon>Bacteroidota</taxon>
        <taxon>Flavobacteriia</taxon>
        <taxon>Flavobacteriales</taxon>
        <taxon>Flavobacteriaceae</taxon>
        <taxon>Pricia</taxon>
    </lineage>
</organism>
<dbReference type="RefSeq" id="WP_314015118.1">
    <property type="nucleotide sequence ID" value="NZ_JAVTTP010000001.1"/>
</dbReference>
<dbReference type="SUPFAM" id="SSF53927">
    <property type="entry name" value="Cytidine deaminase-like"/>
    <property type="match status" value="1"/>
</dbReference>
<dbReference type="InterPro" id="IPR024051">
    <property type="entry name" value="AICAR_Tfase_dup_dom_sf"/>
</dbReference>
<dbReference type="NCBIfam" id="NF002049">
    <property type="entry name" value="PRK00881.1"/>
    <property type="match status" value="1"/>
</dbReference>
<evidence type="ECO:0000313" key="10">
    <source>
        <dbReference type="EMBL" id="MDT7829282.1"/>
    </source>
</evidence>
<evidence type="ECO:0000256" key="5">
    <source>
        <dbReference type="ARBA" id="ARBA00022755"/>
    </source>
</evidence>
<dbReference type="CDD" id="cd01421">
    <property type="entry name" value="IMPCH"/>
    <property type="match status" value="1"/>
</dbReference>
<evidence type="ECO:0000256" key="8">
    <source>
        <dbReference type="HAMAP-Rule" id="MF_00139"/>
    </source>
</evidence>
<keyword evidence="11" id="KW-1185">Reference proteome</keyword>
<evidence type="ECO:0000256" key="4">
    <source>
        <dbReference type="ARBA" id="ARBA00022679"/>
    </source>
</evidence>
<dbReference type="PIRSF" id="PIRSF000414">
    <property type="entry name" value="AICARFT_IMPCHas"/>
    <property type="match status" value="1"/>
</dbReference>
<sequence>MSAKKATSALISVFHKDGLEPIIKKFQELGITIYSTGGTEKFIKDLGAEVTAIEDVTGYPSILGGRVKTLHPKVFGGILNRQDHEGDADQMKEFDIPQLDIVIVDLYPFEKTVAEGASEQEIIEKIDIGGISLIRAAAKNYKDVLCVSSMEDYGEFLDIISKGDGSTSLENRKHFAAKAFNVSSHYDSAIFNYFNKDHDIASLKVSETKGQILRYGENPHQKGYFFGDFEAMFKKLHGKELSYNNLLDVDAAVNLMNEFKGDRPTFAILKHNNACGVAQRETLHQAYVDALAGDPVSAFGGILISNTEIDKATAEKIHQLFCEVVIAPSYADEALEILKGKKNRILLIQNDIELPDTIVRTCLNGVLVQDKDAKTDSVDELQYVTEKRPSERELEDLIFASKLCKHTKSNTIVLAKNKQLCASGTGQTSRVDALNQAVHKALSFKFDLEGAVMASDAFFPFPDCVEIADKNGISSVIQPGGSIKDQLSIDYCNENEVSMVMTGTRHFKH</sequence>
<keyword evidence="6 8" id="KW-0378">Hydrolase</keyword>
<accession>A0ABU3L6H8</accession>
<proteinExistence type="inferred from homology"/>
<comment type="caution">
    <text evidence="10">The sequence shown here is derived from an EMBL/GenBank/DDBJ whole genome shotgun (WGS) entry which is preliminary data.</text>
</comment>
<name>A0ABU3L6H8_9FLAO</name>
<evidence type="ECO:0000256" key="1">
    <source>
        <dbReference type="ARBA" id="ARBA00004844"/>
    </source>
</evidence>
<dbReference type="Gene3D" id="3.40.50.1380">
    <property type="entry name" value="Methylglyoxal synthase-like domain"/>
    <property type="match status" value="1"/>
</dbReference>
<dbReference type="Pfam" id="PF02142">
    <property type="entry name" value="MGS"/>
    <property type="match status" value="1"/>
</dbReference>
<dbReference type="InterPro" id="IPR011607">
    <property type="entry name" value="MGS-like_dom"/>
</dbReference>
<dbReference type="EC" id="3.5.4.10" evidence="8"/>
<dbReference type="GO" id="GO:0003937">
    <property type="term" value="F:IMP cyclohydrolase activity"/>
    <property type="evidence" value="ECO:0007669"/>
    <property type="project" value="UniProtKB-EC"/>
</dbReference>
<dbReference type="InterPro" id="IPR002695">
    <property type="entry name" value="PurH-like"/>
</dbReference>
<dbReference type="Pfam" id="PF01808">
    <property type="entry name" value="AICARFT_IMPCHas"/>
    <property type="match status" value="1"/>
</dbReference>
<dbReference type="Proteomes" id="UP001250656">
    <property type="component" value="Unassembled WGS sequence"/>
</dbReference>
<feature type="domain" description="MGS-like" evidence="9">
    <location>
        <begin position="1"/>
        <end position="148"/>
    </location>
</feature>
<gene>
    <name evidence="8 10" type="primary">purH</name>
    <name evidence="10" type="ORF">RQM65_11445</name>
</gene>
<dbReference type="PANTHER" id="PTHR11692:SF0">
    <property type="entry name" value="BIFUNCTIONAL PURINE BIOSYNTHESIS PROTEIN ATIC"/>
    <property type="match status" value="1"/>
</dbReference>
<protein>
    <recommendedName>
        <fullName evidence="8">Bifunctional purine biosynthesis protein PurH</fullName>
    </recommendedName>
    <domain>
        <recommendedName>
            <fullName evidence="8">Phosphoribosylaminoimidazolecarboxamide formyltransferase</fullName>
            <ecNumber evidence="8">2.1.2.3</ecNumber>
        </recommendedName>
        <alternativeName>
            <fullName evidence="8">AICAR transformylase</fullName>
        </alternativeName>
    </domain>
    <domain>
        <recommendedName>
            <fullName evidence="8">IMP cyclohydrolase</fullName>
            <ecNumber evidence="8">3.5.4.10</ecNumber>
        </recommendedName>
        <alternativeName>
            <fullName evidence="8">ATIC</fullName>
        </alternativeName>
        <alternativeName>
            <fullName evidence="8">IMP synthase</fullName>
        </alternativeName>
        <alternativeName>
            <fullName evidence="8">Inosinicase</fullName>
        </alternativeName>
    </domain>
</protein>
<keyword evidence="7 8" id="KW-0511">Multifunctional enzyme</keyword>
<comment type="domain">
    <text evidence="8">The IMP cyclohydrolase activity resides in the N-terminal region.</text>
</comment>
<evidence type="ECO:0000313" key="11">
    <source>
        <dbReference type="Proteomes" id="UP001250656"/>
    </source>
</evidence>
<dbReference type="PROSITE" id="PS51855">
    <property type="entry name" value="MGS"/>
    <property type="match status" value="1"/>
</dbReference>
<dbReference type="SUPFAM" id="SSF52335">
    <property type="entry name" value="Methylglyoxal synthase-like"/>
    <property type="match status" value="1"/>
</dbReference>
<dbReference type="SMART" id="SM00798">
    <property type="entry name" value="AICARFT_IMPCHas"/>
    <property type="match status" value="1"/>
</dbReference>
<dbReference type="NCBIfam" id="TIGR00355">
    <property type="entry name" value="purH"/>
    <property type="match status" value="1"/>
</dbReference>
<evidence type="ECO:0000256" key="2">
    <source>
        <dbReference type="ARBA" id="ARBA00004954"/>
    </source>
</evidence>
<keyword evidence="4 8" id="KW-0808">Transferase</keyword>
<reference evidence="10 11" key="1">
    <citation type="submission" date="2023-09" db="EMBL/GenBank/DDBJ databases">
        <title>Novel taxa isolated from Blanes Bay.</title>
        <authorList>
            <person name="Rey-Velasco X."/>
            <person name="Lucena T."/>
        </authorList>
    </citation>
    <scope>NUCLEOTIDE SEQUENCE [LARGE SCALE GENOMIC DNA]</scope>
    <source>
        <strain evidence="10 11">S334</strain>
    </source>
</reference>
<comment type="pathway">
    <text evidence="2 8">Purine metabolism; IMP biosynthesis via de novo pathway; 5-formamido-1-(5-phospho-D-ribosyl)imidazole-4-carboxamide from 5-amino-1-(5-phospho-D-ribosyl)imidazole-4-carboxamide (10-formyl THF route): step 1/1.</text>
</comment>
<dbReference type="EMBL" id="JAVTTP010000001">
    <property type="protein sequence ID" value="MDT7829282.1"/>
    <property type="molecule type" value="Genomic_DNA"/>
</dbReference>
<comment type="similarity">
    <text evidence="3 8">Belongs to the PurH family.</text>
</comment>
<comment type="catalytic activity">
    <reaction evidence="8">
        <text>IMP + H2O = 5-formamido-1-(5-phospho-D-ribosyl)imidazole-4-carboxamide</text>
        <dbReference type="Rhea" id="RHEA:18445"/>
        <dbReference type="ChEBI" id="CHEBI:15377"/>
        <dbReference type="ChEBI" id="CHEBI:58053"/>
        <dbReference type="ChEBI" id="CHEBI:58467"/>
        <dbReference type="EC" id="3.5.4.10"/>
    </reaction>
</comment>
<evidence type="ECO:0000256" key="7">
    <source>
        <dbReference type="ARBA" id="ARBA00023268"/>
    </source>
</evidence>
<dbReference type="Gene3D" id="3.40.140.20">
    <property type="match status" value="2"/>
</dbReference>
<dbReference type="HAMAP" id="MF_00139">
    <property type="entry name" value="PurH"/>
    <property type="match status" value="1"/>
</dbReference>
<evidence type="ECO:0000259" key="9">
    <source>
        <dbReference type="PROSITE" id="PS51855"/>
    </source>
</evidence>
<comment type="catalytic activity">
    <reaction evidence="8">
        <text>(6R)-10-formyltetrahydrofolate + 5-amino-1-(5-phospho-beta-D-ribosyl)imidazole-4-carboxamide = 5-formamido-1-(5-phospho-D-ribosyl)imidazole-4-carboxamide + (6S)-5,6,7,8-tetrahydrofolate</text>
        <dbReference type="Rhea" id="RHEA:22192"/>
        <dbReference type="ChEBI" id="CHEBI:57453"/>
        <dbReference type="ChEBI" id="CHEBI:58467"/>
        <dbReference type="ChEBI" id="CHEBI:58475"/>
        <dbReference type="ChEBI" id="CHEBI:195366"/>
        <dbReference type="EC" id="2.1.2.3"/>
    </reaction>
</comment>
<dbReference type="SMART" id="SM00851">
    <property type="entry name" value="MGS"/>
    <property type="match status" value="1"/>
</dbReference>
<dbReference type="GO" id="GO:0004643">
    <property type="term" value="F:phosphoribosylaminoimidazolecarboxamide formyltransferase activity"/>
    <property type="evidence" value="ECO:0007669"/>
    <property type="project" value="UniProtKB-EC"/>
</dbReference>